<dbReference type="Pfam" id="PF00773">
    <property type="entry name" value="RNB"/>
    <property type="match status" value="1"/>
</dbReference>
<comment type="caution">
    <text evidence="2">The sequence shown here is derived from an EMBL/GenBank/DDBJ whole genome shotgun (WGS) entry which is preliminary data.</text>
</comment>
<dbReference type="GO" id="GO:0003723">
    <property type="term" value="F:RNA binding"/>
    <property type="evidence" value="ECO:0007669"/>
    <property type="project" value="InterPro"/>
</dbReference>
<dbReference type="GO" id="GO:0008859">
    <property type="term" value="F:exoribonuclease II activity"/>
    <property type="evidence" value="ECO:0007669"/>
    <property type="project" value="UniProtKB-EC"/>
</dbReference>
<dbReference type="GO" id="GO:0005829">
    <property type="term" value="C:cytosol"/>
    <property type="evidence" value="ECO:0007669"/>
    <property type="project" value="TreeGrafter"/>
</dbReference>
<accession>A0A7W8N5S7</accession>
<protein>
    <submittedName>
        <fullName evidence="2">Exoribonuclease-2</fullName>
        <ecNumber evidence="2">3.1.13.1</ecNumber>
    </submittedName>
</protein>
<dbReference type="EC" id="3.1.13.1" evidence="2"/>
<name>A0A7W8N5S7_9BACT</name>
<evidence type="ECO:0000259" key="1">
    <source>
        <dbReference type="SMART" id="SM00955"/>
    </source>
</evidence>
<dbReference type="PANTHER" id="PTHR23355:SF37">
    <property type="entry name" value="EXORIBONUCLEASE 2"/>
    <property type="match status" value="1"/>
</dbReference>
<dbReference type="GO" id="GO:0006402">
    <property type="term" value="P:mRNA catabolic process"/>
    <property type="evidence" value="ECO:0007669"/>
    <property type="project" value="TreeGrafter"/>
</dbReference>
<dbReference type="Pfam" id="PF18614">
    <property type="entry name" value="RNase_II_C_S1"/>
    <property type="match status" value="1"/>
</dbReference>
<evidence type="ECO:0000313" key="3">
    <source>
        <dbReference type="Proteomes" id="UP000569092"/>
    </source>
</evidence>
<dbReference type="SUPFAM" id="SSF50249">
    <property type="entry name" value="Nucleic acid-binding proteins"/>
    <property type="match status" value="1"/>
</dbReference>
<feature type="domain" description="RNB" evidence="1">
    <location>
        <begin position="48"/>
        <end position="382"/>
    </location>
</feature>
<dbReference type="InterPro" id="IPR012340">
    <property type="entry name" value="NA-bd_OB-fold"/>
</dbReference>
<dbReference type="AlphaFoldDB" id="A0A7W8N5S7"/>
<sequence length="487" mass="52774">MSTHTFDLVGSASAEMVREGFSVDFPDGSDTQVAAIRAAGGAKADADVRDLRGLLWSSIDNDTSRDLDQIEVAERVDGGVRVRVGVADVAASVLKDTPLDRHAAEQTQTVYTAVRNFSMLPTELSTDLTSLNEDEDRMAVVVEFVVDGEGKVQDTSIYRAQVRNKAQLAYSHVGPWLEGKAGPDAKVAASVELQEQLRRQDEAAQALRAQRVKMGALEFNRVEADPVVVDGKVESIGTAFHNRASDLIEELMIATNETMARMLREAKRSSIRRVVRSPERWARIVELVGRHGTVLPAQPDSGALNAFLQAQRASDAVHYPDLSLAIIKLMGPGEYVLAKGDDDAEQPGHFGLAAQDYAHSTAPNRRFVDLVTQRVVKAMLAGEAAPYTDEELEAIATHCNERESAGRKVERAMLKRVAAVALAGSVGKSFHGVITGANDKGTYVRVFDPPVEGKVVRGEQGLDVGDMVDVTLLHTDPQHAFIDFGRA</sequence>
<dbReference type="Proteomes" id="UP000569092">
    <property type="component" value="Unassembled WGS sequence"/>
</dbReference>
<dbReference type="PANTHER" id="PTHR23355">
    <property type="entry name" value="RIBONUCLEASE"/>
    <property type="match status" value="1"/>
</dbReference>
<proteinExistence type="predicted"/>
<gene>
    <name evidence="2" type="ORF">HDF10_002294</name>
</gene>
<dbReference type="EMBL" id="JACHDZ010000003">
    <property type="protein sequence ID" value="MBB5344315.1"/>
    <property type="molecule type" value="Genomic_DNA"/>
</dbReference>
<evidence type="ECO:0000313" key="2">
    <source>
        <dbReference type="EMBL" id="MBB5344315.1"/>
    </source>
</evidence>
<dbReference type="InterPro" id="IPR001900">
    <property type="entry name" value="RNase_II/R"/>
</dbReference>
<organism evidence="2 3">
    <name type="scientific">Tunturiibacter lichenicola</name>
    <dbReference type="NCBI Taxonomy" id="2051959"/>
    <lineage>
        <taxon>Bacteria</taxon>
        <taxon>Pseudomonadati</taxon>
        <taxon>Acidobacteriota</taxon>
        <taxon>Terriglobia</taxon>
        <taxon>Terriglobales</taxon>
        <taxon>Acidobacteriaceae</taxon>
        <taxon>Tunturiibacter</taxon>
    </lineage>
</organism>
<dbReference type="InterPro" id="IPR050180">
    <property type="entry name" value="RNR_Ribonuclease"/>
</dbReference>
<keyword evidence="2" id="KW-0378">Hydrolase</keyword>
<dbReference type="SMART" id="SM00955">
    <property type="entry name" value="RNB"/>
    <property type="match status" value="1"/>
</dbReference>
<reference evidence="2 3" key="1">
    <citation type="submission" date="2020-08" db="EMBL/GenBank/DDBJ databases">
        <title>Genomic Encyclopedia of Type Strains, Phase IV (KMG-V): Genome sequencing to study the core and pangenomes of soil and plant-associated prokaryotes.</title>
        <authorList>
            <person name="Whitman W."/>
        </authorList>
    </citation>
    <scope>NUCLEOTIDE SEQUENCE [LARGE SCALE GENOMIC DNA]</scope>
    <source>
        <strain evidence="2 3">M8US30</strain>
    </source>
</reference>
<dbReference type="InterPro" id="IPR040596">
    <property type="entry name" value="RNase_II_C_S1"/>
</dbReference>